<dbReference type="RefSeq" id="WP_212642380.1">
    <property type="nucleotide sequence ID" value="NZ_CP074132.1"/>
</dbReference>
<gene>
    <name evidence="2" type="ORF">KGD83_02805</name>
</gene>
<evidence type="ECO:0000256" key="1">
    <source>
        <dbReference type="SAM" id="Phobius"/>
    </source>
</evidence>
<proteinExistence type="predicted"/>
<evidence type="ECO:0000313" key="3">
    <source>
        <dbReference type="Proteomes" id="UP000678016"/>
    </source>
</evidence>
<evidence type="ECO:0000313" key="2">
    <source>
        <dbReference type="EMBL" id="QUX29529.1"/>
    </source>
</evidence>
<dbReference type="Proteomes" id="UP000678016">
    <property type="component" value="Chromosome"/>
</dbReference>
<keyword evidence="1" id="KW-1133">Transmembrane helix</keyword>
<keyword evidence="1" id="KW-0812">Transmembrane</keyword>
<accession>A0ABX8C553</accession>
<feature type="transmembrane region" description="Helical" evidence="1">
    <location>
        <begin position="7"/>
        <end position="28"/>
    </location>
</feature>
<organism evidence="2 3">
    <name type="scientific">Nocardiopsis akebiae</name>
    <dbReference type="NCBI Taxonomy" id="2831968"/>
    <lineage>
        <taxon>Bacteria</taxon>
        <taxon>Bacillati</taxon>
        <taxon>Actinomycetota</taxon>
        <taxon>Actinomycetes</taxon>
        <taxon>Streptosporangiales</taxon>
        <taxon>Nocardiopsidaceae</taxon>
        <taxon>Nocardiopsis</taxon>
    </lineage>
</organism>
<reference evidence="3" key="1">
    <citation type="submission" date="2021-05" db="EMBL/GenBank/DDBJ databases">
        <title>Direct Submission.</title>
        <authorList>
            <person name="Li K."/>
            <person name="Gao J."/>
        </authorList>
    </citation>
    <scope>NUCLEOTIDE SEQUENCE [LARGE SCALE GENOMIC DNA]</scope>
    <source>
        <strain evidence="3">HDS12</strain>
    </source>
</reference>
<feature type="transmembrane region" description="Helical" evidence="1">
    <location>
        <begin position="34"/>
        <end position="52"/>
    </location>
</feature>
<keyword evidence="1" id="KW-0472">Membrane</keyword>
<name>A0ABX8C553_9ACTN</name>
<protein>
    <submittedName>
        <fullName evidence="2">Uncharacterized protein</fullName>
    </submittedName>
</protein>
<dbReference type="EMBL" id="CP074132">
    <property type="protein sequence ID" value="QUX29529.1"/>
    <property type="molecule type" value="Genomic_DNA"/>
</dbReference>
<keyword evidence="3" id="KW-1185">Reference proteome</keyword>
<sequence>MKPLYLGWLYLSFGLLWAGGGITQLWFAGQTTHLWFYPIPALGFSAIGVVCFRQHRQERSQAASSGEEAEEPDA</sequence>